<accession>A0A0S2K440</accession>
<gene>
    <name evidence="7" type="ORF">PP2015_2225</name>
</gene>
<protein>
    <submittedName>
        <fullName evidence="7">Outer membrane protein</fullName>
    </submittedName>
</protein>
<dbReference type="Proteomes" id="UP000061457">
    <property type="component" value="Chromosome I"/>
</dbReference>
<evidence type="ECO:0000256" key="6">
    <source>
        <dbReference type="SAM" id="SignalP"/>
    </source>
</evidence>
<name>A0A0S2K440_9GAMM</name>
<keyword evidence="5" id="KW-0998">Cell outer membrane</keyword>
<feature type="chain" id="PRO_5006601058" evidence="6">
    <location>
        <begin position="24"/>
        <end position="257"/>
    </location>
</feature>
<sequence length="257" mass="29182">MLRITKALALASLPIIFSSNVSADERGDVRAQLEPKGYLYGIGLGLSQEIYKGYGNRVTPLPILGYRGDKLSVYGPFVSYELLELGDIEFEVQASPRFQGFDESDSDVFIGMEERDFSMDLGANFKYERDNWKLSIGFLHDIFNKSDGYEVKAKIGKAYRFGPVFFEPNLSINHLDKNHVDYYYGVRDFEVTQNRAFYKGDSAINQSIGFSVSTPIFFGGFTQLAIDYTMYDSSITDSPLVDRDNNLSMRLLFSKFF</sequence>
<dbReference type="EMBL" id="CP013187">
    <property type="protein sequence ID" value="ALO42722.1"/>
    <property type="molecule type" value="Genomic_DNA"/>
</dbReference>
<keyword evidence="8" id="KW-1185">Reference proteome</keyword>
<dbReference type="AlphaFoldDB" id="A0A0S2K440"/>
<evidence type="ECO:0000256" key="4">
    <source>
        <dbReference type="ARBA" id="ARBA00023136"/>
    </source>
</evidence>
<reference evidence="7 8" key="1">
    <citation type="submission" date="2015-11" db="EMBL/GenBank/DDBJ databases">
        <authorList>
            <person name="Zhang Y."/>
            <person name="Guo Z."/>
        </authorList>
    </citation>
    <scope>NUCLEOTIDE SEQUENCE [LARGE SCALE GENOMIC DNA]</scope>
    <source>
        <strain evidence="7 8">KCTC 12086</strain>
    </source>
</reference>
<evidence type="ECO:0000256" key="5">
    <source>
        <dbReference type="ARBA" id="ARBA00023237"/>
    </source>
</evidence>
<keyword evidence="3 6" id="KW-0732">Signal</keyword>
<evidence type="ECO:0000256" key="1">
    <source>
        <dbReference type="ARBA" id="ARBA00004442"/>
    </source>
</evidence>
<keyword evidence="4" id="KW-0472">Membrane</keyword>
<organism evidence="7 8">
    <name type="scientific">Pseudoalteromonas phenolica</name>
    <dbReference type="NCBI Taxonomy" id="161398"/>
    <lineage>
        <taxon>Bacteria</taxon>
        <taxon>Pseudomonadati</taxon>
        <taxon>Pseudomonadota</taxon>
        <taxon>Gammaproteobacteria</taxon>
        <taxon>Alteromonadales</taxon>
        <taxon>Pseudoalteromonadaceae</taxon>
        <taxon>Pseudoalteromonas</taxon>
    </lineage>
</organism>
<proteinExistence type="inferred from homology"/>
<evidence type="ECO:0000256" key="3">
    <source>
        <dbReference type="ARBA" id="ARBA00022729"/>
    </source>
</evidence>
<evidence type="ECO:0000313" key="7">
    <source>
        <dbReference type="EMBL" id="ALO42722.1"/>
    </source>
</evidence>
<dbReference type="OrthoDB" id="8562138at2"/>
<dbReference type="PANTHER" id="PTHR38776:SF1">
    <property type="entry name" value="MLTA-INTERACTING PROTEIN-RELATED"/>
    <property type="match status" value="1"/>
</dbReference>
<dbReference type="STRING" id="161398.PP2015_2225"/>
<evidence type="ECO:0000313" key="8">
    <source>
        <dbReference type="Proteomes" id="UP000061457"/>
    </source>
</evidence>
<comment type="similarity">
    <text evidence="2">Belongs to the MipA/OmpV family.</text>
</comment>
<dbReference type="RefSeq" id="WP_058030431.1">
    <property type="nucleotide sequence ID" value="NZ_CP013187.1"/>
</dbReference>
<feature type="signal peptide" evidence="6">
    <location>
        <begin position="1"/>
        <end position="23"/>
    </location>
</feature>
<dbReference type="InterPro" id="IPR010583">
    <property type="entry name" value="MipA"/>
</dbReference>
<comment type="subcellular location">
    <subcellularLocation>
        <location evidence="1">Cell outer membrane</location>
    </subcellularLocation>
</comment>
<dbReference type="KEGG" id="pphe:PP2015_2225"/>
<dbReference type="PANTHER" id="PTHR38776">
    <property type="entry name" value="MLTA-INTERACTING PROTEIN-RELATED"/>
    <property type="match status" value="1"/>
</dbReference>
<dbReference type="Pfam" id="PF06629">
    <property type="entry name" value="MipA"/>
    <property type="match status" value="1"/>
</dbReference>
<dbReference type="GO" id="GO:0009279">
    <property type="term" value="C:cell outer membrane"/>
    <property type="evidence" value="ECO:0007669"/>
    <property type="project" value="UniProtKB-SubCell"/>
</dbReference>
<evidence type="ECO:0000256" key="2">
    <source>
        <dbReference type="ARBA" id="ARBA00005722"/>
    </source>
</evidence>
<dbReference type="PATRIC" id="fig|161398.10.peg.2264"/>